<dbReference type="eggNOG" id="ENOG5032PEP">
    <property type="taxonomic scope" value="Bacteria"/>
</dbReference>
<proteinExistence type="predicted"/>
<dbReference type="STRING" id="1423734.FC83_GL002960"/>
<organism evidence="2 3">
    <name type="scientific">Agrilactobacillus composti DSM 18527 = JCM 14202</name>
    <dbReference type="NCBI Taxonomy" id="1423734"/>
    <lineage>
        <taxon>Bacteria</taxon>
        <taxon>Bacillati</taxon>
        <taxon>Bacillota</taxon>
        <taxon>Bacilli</taxon>
        <taxon>Lactobacillales</taxon>
        <taxon>Lactobacillaceae</taxon>
        <taxon>Agrilactobacillus</taxon>
    </lineage>
</organism>
<evidence type="ECO:0000313" key="3">
    <source>
        <dbReference type="Proteomes" id="UP000051236"/>
    </source>
</evidence>
<dbReference type="PATRIC" id="fig|1423734.3.peg.3009"/>
<accession>X0QT22</accession>
<evidence type="ECO:0008006" key="4">
    <source>
        <dbReference type="Google" id="ProtNLM"/>
    </source>
</evidence>
<evidence type="ECO:0000256" key="1">
    <source>
        <dbReference type="SAM" id="Coils"/>
    </source>
</evidence>
<feature type="coiled-coil region" evidence="1">
    <location>
        <begin position="31"/>
        <end position="58"/>
    </location>
</feature>
<keyword evidence="3" id="KW-1185">Reference proteome</keyword>
<comment type="caution">
    <text evidence="2">The sequence shown here is derived from an EMBL/GenBank/DDBJ whole genome shotgun (WGS) entry which is preliminary data.</text>
</comment>
<protein>
    <recommendedName>
        <fullName evidence="4">Phage protein</fullName>
    </recommendedName>
</protein>
<name>X0QT22_9LACO</name>
<gene>
    <name evidence="2" type="ORF">FC83_GL002960</name>
</gene>
<dbReference type="OrthoDB" id="2300550at2"/>
<dbReference type="Proteomes" id="UP000051236">
    <property type="component" value="Unassembled WGS sequence"/>
</dbReference>
<sequence length="96" mass="11108">MHTILGFTISEWGGITTMGTVVLGAIYKVVVKPLSDRLSDLRDALDKLNTETQIERQKIKVQLNHHDIQLARQDAELQFLYDHNHIIRKEDIENEK</sequence>
<evidence type="ECO:0000313" key="2">
    <source>
        <dbReference type="EMBL" id="KRM33391.1"/>
    </source>
</evidence>
<dbReference type="RefSeq" id="WP_035455806.1">
    <property type="nucleotide sequence ID" value="NZ_AZGA01000054.1"/>
</dbReference>
<reference evidence="2 3" key="1">
    <citation type="journal article" date="2015" name="Genome Announc.">
        <title>Expanding the biotechnology potential of lactobacilli through comparative genomics of 213 strains and associated genera.</title>
        <authorList>
            <person name="Sun Z."/>
            <person name="Harris H.M."/>
            <person name="McCann A."/>
            <person name="Guo C."/>
            <person name="Argimon S."/>
            <person name="Zhang W."/>
            <person name="Yang X."/>
            <person name="Jeffery I.B."/>
            <person name="Cooney J.C."/>
            <person name="Kagawa T.F."/>
            <person name="Liu W."/>
            <person name="Song Y."/>
            <person name="Salvetti E."/>
            <person name="Wrobel A."/>
            <person name="Rasinkangas P."/>
            <person name="Parkhill J."/>
            <person name="Rea M.C."/>
            <person name="O'Sullivan O."/>
            <person name="Ritari J."/>
            <person name="Douillard F.P."/>
            <person name="Paul Ross R."/>
            <person name="Yang R."/>
            <person name="Briner A.E."/>
            <person name="Felis G.E."/>
            <person name="de Vos W.M."/>
            <person name="Barrangou R."/>
            <person name="Klaenhammer T.R."/>
            <person name="Caufield P.W."/>
            <person name="Cui Y."/>
            <person name="Zhang H."/>
            <person name="O'Toole P.W."/>
        </authorList>
    </citation>
    <scope>NUCLEOTIDE SEQUENCE [LARGE SCALE GENOMIC DNA]</scope>
    <source>
        <strain evidence="2 3">DSM 18527</strain>
    </source>
</reference>
<keyword evidence="1" id="KW-0175">Coiled coil</keyword>
<dbReference type="AlphaFoldDB" id="X0QT22"/>
<dbReference type="EMBL" id="AZGA01000054">
    <property type="protein sequence ID" value="KRM33391.1"/>
    <property type="molecule type" value="Genomic_DNA"/>
</dbReference>